<accession>A0A060W6F3</accession>
<gene>
    <name evidence="2" type="ORF">GSONMT00081157001</name>
</gene>
<dbReference type="PaxDb" id="8022-A0A060W6F3"/>
<keyword evidence="1" id="KW-0175">Coiled coil</keyword>
<dbReference type="Proteomes" id="UP000193380">
    <property type="component" value="Unassembled WGS sequence"/>
</dbReference>
<evidence type="ECO:0000313" key="3">
    <source>
        <dbReference type="Proteomes" id="UP000193380"/>
    </source>
</evidence>
<evidence type="ECO:0000313" key="2">
    <source>
        <dbReference type="EMBL" id="CDQ60140.1"/>
    </source>
</evidence>
<reference evidence="2" key="1">
    <citation type="journal article" date="2014" name="Nat. Commun.">
        <title>The rainbow trout genome provides novel insights into evolution after whole-genome duplication in vertebrates.</title>
        <authorList>
            <person name="Berthelot C."/>
            <person name="Brunet F."/>
            <person name="Chalopin D."/>
            <person name="Juanchich A."/>
            <person name="Bernard M."/>
            <person name="Noel B."/>
            <person name="Bento P."/>
            <person name="Da Silva C."/>
            <person name="Labadie K."/>
            <person name="Alberti A."/>
            <person name="Aury J.M."/>
            <person name="Louis A."/>
            <person name="Dehais P."/>
            <person name="Bardou P."/>
            <person name="Montfort J."/>
            <person name="Klopp C."/>
            <person name="Cabau C."/>
            <person name="Gaspin C."/>
            <person name="Thorgaard G.H."/>
            <person name="Boussaha M."/>
            <person name="Quillet E."/>
            <person name="Guyomard R."/>
            <person name="Galiana D."/>
            <person name="Bobe J."/>
            <person name="Volff J.N."/>
            <person name="Genet C."/>
            <person name="Wincker P."/>
            <person name="Jaillon O."/>
            <person name="Roest Crollius H."/>
            <person name="Guiguen Y."/>
        </authorList>
    </citation>
    <scope>NUCLEOTIDE SEQUENCE [LARGE SCALE GENOMIC DNA]</scope>
</reference>
<protein>
    <submittedName>
        <fullName evidence="2">Uncharacterized protein</fullName>
    </submittedName>
</protein>
<proteinExistence type="predicted"/>
<name>A0A060W6F3_ONCMY</name>
<sequence length="108" mass="12434">MKHGSKGGPTACPPNYYPPQDYNFQSVIRSEVPSDLSDRLHDLEVLLRHLESNLENEKQDRIALMGEVKILRETNQRLWEESLSSNEKLCKLSLLFNVAPGMVPRERE</sequence>
<feature type="coiled-coil region" evidence="1">
    <location>
        <begin position="40"/>
        <end position="67"/>
    </location>
</feature>
<organism evidence="2 3">
    <name type="scientific">Oncorhynchus mykiss</name>
    <name type="common">Rainbow trout</name>
    <name type="synonym">Salmo gairdneri</name>
    <dbReference type="NCBI Taxonomy" id="8022"/>
    <lineage>
        <taxon>Eukaryota</taxon>
        <taxon>Metazoa</taxon>
        <taxon>Chordata</taxon>
        <taxon>Craniata</taxon>
        <taxon>Vertebrata</taxon>
        <taxon>Euteleostomi</taxon>
        <taxon>Actinopterygii</taxon>
        <taxon>Neopterygii</taxon>
        <taxon>Teleostei</taxon>
        <taxon>Protacanthopterygii</taxon>
        <taxon>Salmoniformes</taxon>
        <taxon>Salmonidae</taxon>
        <taxon>Salmoninae</taxon>
        <taxon>Oncorhynchus</taxon>
    </lineage>
</organism>
<dbReference type="STRING" id="8022.A0A060W6F3"/>
<evidence type="ECO:0000256" key="1">
    <source>
        <dbReference type="SAM" id="Coils"/>
    </source>
</evidence>
<dbReference type="AlphaFoldDB" id="A0A060W6F3"/>
<reference evidence="2" key="2">
    <citation type="submission" date="2014-03" db="EMBL/GenBank/DDBJ databases">
        <authorList>
            <person name="Genoscope - CEA"/>
        </authorList>
    </citation>
    <scope>NUCLEOTIDE SEQUENCE</scope>
</reference>
<dbReference type="EMBL" id="FR904341">
    <property type="protein sequence ID" value="CDQ60140.1"/>
    <property type="molecule type" value="Genomic_DNA"/>
</dbReference>